<name>A0A6H1ZTQ9_9ZZZZ</name>
<dbReference type="EMBL" id="MT144252">
    <property type="protein sequence ID" value="QJA51313.1"/>
    <property type="molecule type" value="Genomic_DNA"/>
</dbReference>
<proteinExistence type="predicted"/>
<evidence type="ECO:0000313" key="1">
    <source>
        <dbReference type="EMBL" id="QJA51313.1"/>
    </source>
</evidence>
<gene>
    <name evidence="1" type="ORF">TM448A02064_0008</name>
    <name evidence="2" type="ORF">TM448B01665_0008</name>
</gene>
<dbReference type="AlphaFoldDB" id="A0A6H1ZTQ9"/>
<dbReference type="EMBL" id="MT144806">
    <property type="protein sequence ID" value="QJH99746.1"/>
    <property type="molecule type" value="Genomic_DNA"/>
</dbReference>
<protein>
    <submittedName>
        <fullName evidence="1">Uncharacterized protein</fullName>
    </submittedName>
</protein>
<organism evidence="1">
    <name type="scientific">viral metagenome</name>
    <dbReference type="NCBI Taxonomy" id="1070528"/>
    <lineage>
        <taxon>unclassified sequences</taxon>
        <taxon>metagenomes</taxon>
        <taxon>organismal metagenomes</taxon>
    </lineage>
</organism>
<sequence>MIAISKAFYDAAKQPNIKPIVMFTIINAWGMFAYCDQEPDDNMIALAGDSYIADGSYLADGSVIASSGGQVMLGWGARAMSFGEFTETLDVDGLAGGLSKDQVATMTVVMDNRDMVFSKMVAGQNLIGATGLVQIGYKGLSAFTDYMTRFRGKVIRLNLNSKQCQLFLRASTSA</sequence>
<reference evidence="1" key="1">
    <citation type="submission" date="2020-03" db="EMBL/GenBank/DDBJ databases">
        <title>The deep terrestrial virosphere.</title>
        <authorList>
            <person name="Holmfeldt K."/>
            <person name="Nilsson E."/>
            <person name="Simone D."/>
            <person name="Lopez-Fernandez M."/>
            <person name="Wu X."/>
            <person name="de Brujin I."/>
            <person name="Lundin D."/>
            <person name="Andersson A."/>
            <person name="Bertilsson S."/>
            <person name="Dopson M."/>
        </authorList>
    </citation>
    <scope>NUCLEOTIDE SEQUENCE</scope>
    <source>
        <strain evidence="1">TM448A02064</strain>
        <strain evidence="2">TM448B01665</strain>
    </source>
</reference>
<evidence type="ECO:0000313" key="2">
    <source>
        <dbReference type="EMBL" id="QJH99746.1"/>
    </source>
</evidence>
<accession>A0A6H1ZTQ9</accession>